<gene>
    <name evidence="9" type="ORF">SAMN05216273_12322</name>
</gene>
<feature type="transmembrane region" description="Helical" evidence="7">
    <location>
        <begin position="32"/>
        <end position="51"/>
    </location>
</feature>
<evidence type="ECO:0000313" key="9">
    <source>
        <dbReference type="EMBL" id="SDM33132.1"/>
    </source>
</evidence>
<evidence type="ECO:0000313" key="10">
    <source>
        <dbReference type="Proteomes" id="UP000199242"/>
    </source>
</evidence>
<evidence type="ECO:0000256" key="2">
    <source>
        <dbReference type="ARBA" id="ARBA00022448"/>
    </source>
</evidence>
<dbReference type="InterPro" id="IPR017937">
    <property type="entry name" value="Thioredoxin_CS"/>
</dbReference>
<evidence type="ECO:0000256" key="7">
    <source>
        <dbReference type="SAM" id="Phobius"/>
    </source>
</evidence>
<evidence type="ECO:0000256" key="5">
    <source>
        <dbReference type="ARBA" id="ARBA00023284"/>
    </source>
</evidence>
<dbReference type="Proteomes" id="UP000199242">
    <property type="component" value="Unassembled WGS sequence"/>
</dbReference>
<evidence type="ECO:0000256" key="4">
    <source>
        <dbReference type="ARBA" id="ARBA00023157"/>
    </source>
</evidence>
<dbReference type="PROSITE" id="PS51352">
    <property type="entry name" value="THIOREDOXIN_2"/>
    <property type="match status" value="1"/>
</dbReference>
<organism evidence="9 10">
    <name type="scientific">Chryseobacterium taihuense</name>
    <dbReference type="NCBI Taxonomy" id="1141221"/>
    <lineage>
        <taxon>Bacteria</taxon>
        <taxon>Pseudomonadati</taxon>
        <taxon>Bacteroidota</taxon>
        <taxon>Flavobacteriia</taxon>
        <taxon>Flavobacteriales</taxon>
        <taxon>Weeksellaceae</taxon>
        <taxon>Chryseobacterium group</taxon>
        <taxon>Chryseobacterium</taxon>
    </lineage>
</organism>
<evidence type="ECO:0000256" key="1">
    <source>
        <dbReference type="ARBA" id="ARBA00008987"/>
    </source>
</evidence>
<evidence type="ECO:0000256" key="6">
    <source>
        <dbReference type="NCBIfam" id="TIGR01068"/>
    </source>
</evidence>
<dbReference type="InterPro" id="IPR036249">
    <property type="entry name" value="Thioredoxin-like_sf"/>
</dbReference>
<comment type="similarity">
    <text evidence="1">Belongs to the thioredoxin family.</text>
</comment>
<keyword evidence="3" id="KW-0249">Electron transport</keyword>
<dbReference type="PROSITE" id="PS00194">
    <property type="entry name" value="THIOREDOXIN_1"/>
    <property type="match status" value="1"/>
</dbReference>
<feature type="transmembrane region" description="Helical" evidence="7">
    <location>
        <begin position="6"/>
        <end position="25"/>
    </location>
</feature>
<feature type="domain" description="Thioredoxin" evidence="8">
    <location>
        <begin position="36"/>
        <end position="169"/>
    </location>
</feature>
<keyword evidence="10" id="KW-1185">Reference proteome</keyword>
<dbReference type="Gene3D" id="3.40.30.10">
    <property type="entry name" value="Glutaredoxin"/>
    <property type="match status" value="1"/>
</dbReference>
<dbReference type="PANTHER" id="PTHR45663:SF11">
    <property type="entry name" value="GEO12009P1"/>
    <property type="match status" value="1"/>
</dbReference>
<accession>A0ABY0R2P2</accession>
<evidence type="ECO:0000259" key="8">
    <source>
        <dbReference type="PROSITE" id="PS51352"/>
    </source>
</evidence>
<proteinExistence type="inferred from homology"/>
<name>A0ABY0R2P2_9FLAO</name>
<protein>
    <recommendedName>
        <fullName evidence="6">Thioredoxin</fullName>
    </recommendedName>
</protein>
<dbReference type="SUPFAM" id="SSF52833">
    <property type="entry name" value="Thioredoxin-like"/>
    <property type="match status" value="1"/>
</dbReference>
<dbReference type="EMBL" id="FNHD01000023">
    <property type="protein sequence ID" value="SDM33132.1"/>
    <property type="molecule type" value="Genomic_DNA"/>
</dbReference>
<keyword evidence="7" id="KW-0812">Transmembrane</keyword>
<dbReference type="InterPro" id="IPR013766">
    <property type="entry name" value="Thioredoxin_domain"/>
</dbReference>
<keyword evidence="7" id="KW-0472">Membrane</keyword>
<dbReference type="NCBIfam" id="TIGR01068">
    <property type="entry name" value="thioredoxin"/>
    <property type="match status" value="1"/>
</dbReference>
<dbReference type="PRINTS" id="PR00421">
    <property type="entry name" value="THIOREDOXIN"/>
</dbReference>
<reference evidence="9 10" key="1">
    <citation type="submission" date="2016-10" db="EMBL/GenBank/DDBJ databases">
        <authorList>
            <person name="Varghese N."/>
            <person name="Submissions S."/>
        </authorList>
    </citation>
    <scope>NUCLEOTIDE SEQUENCE [LARGE SCALE GENOMIC DNA]</scope>
    <source>
        <strain evidence="9 10">CGMCC 1.10941</strain>
    </source>
</reference>
<dbReference type="InterPro" id="IPR005746">
    <property type="entry name" value="Thioredoxin"/>
</dbReference>
<dbReference type="Pfam" id="PF00085">
    <property type="entry name" value="Thioredoxin"/>
    <property type="match status" value="1"/>
</dbReference>
<sequence length="169" mass="18964">MIQNLFKNWNFAWLLRLLMGIFLVVEALKSGMWFLVVIGAVFVAMPLLNIGCCNAGNCSVAKPSSKKTNDEIDKFQEIINQDKPVLVDFFADWCGPCKMQAPILQDLKKKIGDAANIIKIDVDKNQAVAAQFGIRSVPTLMIFKNGEVKWKQSGVFQADELEKLIRQNT</sequence>
<keyword evidence="4" id="KW-1015">Disulfide bond</keyword>
<keyword evidence="5" id="KW-0676">Redox-active center</keyword>
<comment type="caution">
    <text evidence="9">The sequence shown here is derived from an EMBL/GenBank/DDBJ whole genome shotgun (WGS) entry which is preliminary data.</text>
</comment>
<keyword evidence="2" id="KW-0813">Transport</keyword>
<keyword evidence="7" id="KW-1133">Transmembrane helix</keyword>
<evidence type="ECO:0000256" key="3">
    <source>
        <dbReference type="ARBA" id="ARBA00022982"/>
    </source>
</evidence>
<dbReference type="PANTHER" id="PTHR45663">
    <property type="entry name" value="GEO12009P1"/>
    <property type="match status" value="1"/>
</dbReference>
<dbReference type="CDD" id="cd02947">
    <property type="entry name" value="TRX_family"/>
    <property type="match status" value="1"/>
</dbReference>
<dbReference type="RefSeq" id="WP_317041524.1">
    <property type="nucleotide sequence ID" value="NZ_FNHD01000023.1"/>
</dbReference>